<keyword evidence="4 13" id="KW-0963">Cytoplasm</keyword>
<dbReference type="Gene3D" id="3.30.930.10">
    <property type="entry name" value="Bira Bifunctional Protein, Domain 2"/>
    <property type="match status" value="1"/>
</dbReference>
<comment type="cofactor">
    <cofactor evidence="13">
        <name>Mg(2+)</name>
        <dbReference type="ChEBI" id="CHEBI:18420"/>
    </cofactor>
    <text evidence="13">Binds 2 magnesium ions per tetramer.</text>
</comment>
<dbReference type="AlphaFoldDB" id="A0A2M7REX9"/>
<evidence type="ECO:0000256" key="4">
    <source>
        <dbReference type="ARBA" id="ARBA00022490"/>
    </source>
</evidence>
<keyword evidence="7 13" id="KW-0547">Nucleotide-binding</keyword>
<keyword evidence="10 13" id="KW-0648">Protein biosynthesis</keyword>
<dbReference type="GO" id="GO:0006432">
    <property type="term" value="P:phenylalanyl-tRNA aminoacylation"/>
    <property type="evidence" value="ECO:0007669"/>
    <property type="project" value="UniProtKB-UniRule"/>
</dbReference>
<evidence type="ECO:0000313" key="16">
    <source>
        <dbReference type="Proteomes" id="UP000228689"/>
    </source>
</evidence>
<dbReference type="NCBIfam" id="TIGR00468">
    <property type="entry name" value="pheS"/>
    <property type="match status" value="1"/>
</dbReference>
<evidence type="ECO:0000256" key="11">
    <source>
        <dbReference type="ARBA" id="ARBA00023146"/>
    </source>
</evidence>
<evidence type="ECO:0000256" key="9">
    <source>
        <dbReference type="ARBA" id="ARBA00022842"/>
    </source>
</evidence>
<comment type="subcellular location">
    <subcellularLocation>
        <location evidence="1 13">Cytoplasm</location>
    </subcellularLocation>
</comment>
<organism evidence="15 16">
    <name type="scientific">Candidatus Komeilibacteria bacterium CG_4_10_14_0_8_um_filter_37_78</name>
    <dbReference type="NCBI Taxonomy" id="1974471"/>
    <lineage>
        <taxon>Bacteria</taxon>
        <taxon>Candidatus Komeiliibacteriota</taxon>
    </lineage>
</organism>
<evidence type="ECO:0000256" key="3">
    <source>
        <dbReference type="ARBA" id="ARBA00011209"/>
    </source>
</evidence>
<dbReference type="InterPro" id="IPR004188">
    <property type="entry name" value="Phe-tRNA_ligase_II_N"/>
</dbReference>
<comment type="caution">
    <text evidence="15">The sequence shown here is derived from an EMBL/GenBank/DDBJ whole genome shotgun (WGS) entry which is preliminary data.</text>
</comment>
<name>A0A2M7REX9_9BACT</name>
<feature type="domain" description="Aminoacyl-transfer RNA synthetases class-II family profile" evidence="14">
    <location>
        <begin position="111"/>
        <end position="316"/>
    </location>
</feature>
<dbReference type="PANTHER" id="PTHR11538:SF41">
    <property type="entry name" value="PHENYLALANINE--TRNA LIGASE, MITOCHONDRIAL"/>
    <property type="match status" value="1"/>
</dbReference>
<comment type="similarity">
    <text evidence="2 13">Belongs to the class-II aminoacyl-tRNA synthetase family. Phe-tRNA synthetase alpha subunit type 1 subfamily.</text>
</comment>
<keyword evidence="9 13" id="KW-0460">Magnesium</keyword>
<evidence type="ECO:0000256" key="5">
    <source>
        <dbReference type="ARBA" id="ARBA00022598"/>
    </source>
</evidence>
<dbReference type="GO" id="GO:0005737">
    <property type="term" value="C:cytoplasm"/>
    <property type="evidence" value="ECO:0007669"/>
    <property type="project" value="UniProtKB-SubCell"/>
</dbReference>
<dbReference type="SUPFAM" id="SSF55681">
    <property type="entry name" value="Class II aaRS and biotin synthetases"/>
    <property type="match status" value="1"/>
</dbReference>
<evidence type="ECO:0000256" key="12">
    <source>
        <dbReference type="ARBA" id="ARBA00049255"/>
    </source>
</evidence>
<proteinExistence type="inferred from homology"/>
<evidence type="ECO:0000256" key="7">
    <source>
        <dbReference type="ARBA" id="ARBA00022741"/>
    </source>
</evidence>
<dbReference type="InterPro" id="IPR004529">
    <property type="entry name" value="Phe-tRNA-synth_IIc_asu"/>
</dbReference>
<evidence type="ECO:0000256" key="6">
    <source>
        <dbReference type="ARBA" id="ARBA00022723"/>
    </source>
</evidence>
<accession>A0A2M7REX9</accession>
<dbReference type="HAMAP" id="MF_00281">
    <property type="entry name" value="Phe_tRNA_synth_alpha1"/>
    <property type="match status" value="1"/>
</dbReference>
<dbReference type="EC" id="6.1.1.20" evidence="13"/>
<reference evidence="16" key="1">
    <citation type="submission" date="2017-09" db="EMBL/GenBank/DDBJ databases">
        <title>Depth-based differentiation of microbial function through sediment-hosted aquifers and enrichment of novel symbionts in the deep terrestrial subsurface.</title>
        <authorList>
            <person name="Probst A.J."/>
            <person name="Ladd B."/>
            <person name="Jarett J.K."/>
            <person name="Geller-Mcgrath D.E."/>
            <person name="Sieber C.M.K."/>
            <person name="Emerson J.B."/>
            <person name="Anantharaman K."/>
            <person name="Thomas B.C."/>
            <person name="Malmstrom R."/>
            <person name="Stieglmeier M."/>
            <person name="Klingl A."/>
            <person name="Woyke T."/>
            <person name="Ryan C.M."/>
            <person name="Banfield J.F."/>
        </authorList>
    </citation>
    <scope>NUCLEOTIDE SEQUENCE [LARGE SCALE GENOMIC DNA]</scope>
</reference>
<evidence type="ECO:0000256" key="13">
    <source>
        <dbReference type="HAMAP-Rule" id="MF_00281"/>
    </source>
</evidence>
<evidence type="ECO:0000313" key="15">
    <source>
        <dbReference type="EMBL" id="PIY95214.1"/>
    </source>
</evidence>
<evidence type="ECO:0000256" key="2">
    <source>
        <dbReference type="ARBA" id="ARBA00010207"/>
    </source>
</evidence>
<dbReference type="InterPro" id="IPR010978">
    <property type="entry name" value="tRNA-bd_arm"/>
</dbReference>
<keyword evidence="5 13" id="KW-0436">Ligase</keyword>
<dbReference type="SUPFAM" id="SSF46589">
    <property type="entry name" value="tRNA-binding arm"/>
    <property type="match status" value="1"/>
</dbReference>
<dbReference type="CDD" id="cd00496">
    <property type="entry name" value="PheRS_alpha_core"/>
    <property type="match status" value="1"/>
</dbReference>
<dbReference type="PROSITE" id="PS50862">
    <property type="entry name" value="AA_TRNA_LIGASE_II"/>
    <property type="match status" value="1"/>
</dbReference>
<dbReference type="Pfam" id="PF01409">
    <property type="entry name" value="tRNA-synt_2d"/>
    <property type="match status" value="1"/>
</dbReference>
<comment type="catalytic activity">
    <reaction evidence="12 13">
        <text>tRNA(Phe) + L-phenylalanine + ATP = L-phenylalanyl-tRNA(Phe) + AMP + diphosphate + H(+)</text>
        <dbReference type="Rhea" id="RHEA:19413"/>
        <dbReference type="Rhea" id="RHEA-COMP:9668"/>
        <dbReference type="Rhea" id="RHEA-COMP:9699"/>
        <dbReference type="ChEBI" id="CHEBI:15378"/>
        <dbReference type="ChEBI" id="CHEBI:30616"/>
        <dbReference type="ChEBI" id="CHEBI:33019"/>
        <dbReference type="ChEBI" id="CHEBI:58095"/>
        <dbReference type="ChEBI" id="CHEBI:78442"/>
        <dbReference type="ChEBI" id="CHEBI:78531"/>
        <dbReference type="ChEBI" id="CHEBI:456215"/>
        <dbReference type="EC" id="6.1.1.20"/>
    </reaction>
</comment>
<dbReference type="PANTHER" id="PTHR11538">
    <property type="entry name" value="PHENYLALANYL-TRNA SYNTHETASE"/>
    <property type="match status" value="1"/>
</dbReference>
<dbReference type="InterPro" id="IPR002319">
    <property type="entry name" value="Phenylalanyl-tRNA_Synthase"/>
</dbReference>
<dbReference type="GO" id="GO:0005524">
    <property type="term" value="F:ATP binding"/>
    <property type="evidence" value="ECO:0007669"/>
    <property type="project" value="UniProtKB-UniRule"/>
</dbReference>
<evidence type="ECO:0000256" key="8">
    <source>
        <dbReference type="ARBA" id="ARBA00022840"/>
    </source>
</evidence>
<evidence type="ECO:0000256" key="10">
    <source>
        <dbReference type="ARBA" id="ARBA00022917"/>
    </source>
</evidence>
<dbReference type="GO" id="GO:0004826">
    <property type="term" value="F:phenylalanine-tRNA ligase activity"/>
    <property type="evidence" value="ECO:0007669"/>
    <property type="project" value="UniProtKB-UniRule"/>
</dbReference>
<dbReference type="InterPro" id="IPR022911">
    <property type="entry name" value="Phe_tRNA_ligase_alpha1_bac"/>
</dbReference>
<dbReference type="FunFam" id="3.30.930.10:FF:000089">
    <property type="entry name" value="Phenylalanine--tRNA ligase alpha subunit"/>
    <property type="match status" value="1"/>
</dbReference>
<keyword evidence="11 13" id="KW-0030">Aminoacyl-tRNA synthetase</keyword>
<dbReference type="Proteomes" id="UP000228689">
    <property type="component" value="Unassembled WGS sequence"/>
</dbReference>
<sequence length="337" mass="37915">MDKILEKLKKQALDEFTKIKNSQELEDLRIKYLGRNGELTKLLKELKDLAEEEKPRVGKLANEVKLALAEKLDDLSLHLQGKAKNSIAQATDLTLPGQPVKTGSLHPNTIIQYELEDVFKALGFRVLEGPDIESEYYNFEALNIPDDHPARDMQDTFWLTSGEVLKTHTSAMQVRAMEKYGAPLRAIFPGRCFRYEATDASHDSTFYQLEGLMIDQNISIANLIAVMKELLKGVFGKEVKVRQRPGYFPFVEPGFELDINCLICGGKGCSVCKQTGWLELLPCGLVHPNVIKAGGLDPEKYNGFAFGLGLTRLVMMKYGIDDIRLLQSGDLRFLKQF</sequence>
<feature type="binding site" evidence="13">
    <location>
        <position position="252"/>
    </location>
    <ligand>
        <name>Mg(2+)</name>
        <dbReference type="ChEBI" id="CHEBI:18420"/>
        <note>shared with beta subunit</note>
    </ligand>
</feature>
<dbReference type="Pfam" id="PF02912">
    <property type="entry name" value="Phe_tRNA-synt_N"/>
    <property type="match status" value="1"/>
</dbReference>
<comment type="subunit">
    <text evidence="3 13">Tetramer of two alpha and two beta subunits.</text>
</comment>
<dbReference type="InterPro" id="IPR045864">
    <property type="entry name" value="aa-tRNA-synth_II/BPL/LPL"/>
</dbReference>
<dbReference type="GO" id="GO:0000287">
    <property type="term" value="F:magnesium ion binding"/>
    <property type="evidence" value="ECO:0007669"/>
    <property type="project" value="UniProtKB-UniRule"/>
</dbReference>
<protein>
    <recommendedName>
        <fullName evidence="13">Phenylalanine--tRNA ligase alpha subunit</fullName>
        <ecNumber evidence="13">6.1.1.20</ecNumber>
    </recommendedName>
    <alternativeName>
        <fullName evidence="13">Phenylalanyl-tRNA synthetase alpha subunit</fullName>
        <shortName evidence="13">PheRS</shortName>
    </alternativeName>
</protein>
<dbReference type="EMBL" id="PFMC01000027">
    <property type="protein sequence ID" value="PIY95214.1"/>
    <property type="molecule type" value="Genomic_DNA"/>
</dbReference>
<dbReference type="GO" id="GO:0000049">
    <property type="term" value="F:tRNA binding"/>
    <property type="evidence" value="ECO:0007669"/>
    <property type="project" value="InterPro"/>
</dbReference>
<keyword evidence="6 13" id="KW-0479">Metal-binding</keyword>
<evidence type="ECO:0000256" key="1">
    <source>
        <dbReference type="ARBA" id="ARBA00004496"/>
    </source>
</evidence>
<keyword evidence="8 13" id="KW-0067">ATP-binding</keyword>
<gene>
    <name evidence="13" type="primary">pheS</name>
    <name evidence="15" type="ORF">COY67_01145</name>
</gene>
<dbReference type="InterPro" id="IPR006195">
    <property type="entry name" value="aa-tRNA-synth_II"/>
</dbReference>
<evidence type="ECO:0000259" key="14">
    <source>
        <dbReference type="PROSITE" id="PS50862"/>
    </source>
</evidence>